<reference evidence="2 3" key="1">
    <citation type="submission" date="2024-03" db="EMBL/GenBank/DDBJ databases">
        <title>WGS assembly of Saponaria officinalis var. Norfolk2.</title>
        <authorList>
            <person name="Jenkins J."/>
            <person name="Shu S."/>
            <person name="Grimwood J."/>
            <person name="Barry K."/>
            <person name="Goodstein D."/>
            <person name="Schmutz J."/>
            <person name="Leebens-Mack J."/>
            <person name="Osbourn A."/>
        </authorList>
    </citation>
    <scope>NUCLEOTIDE SEQUENCE [LARGE SCALE GENOMIC DNA]</scope>
    <source>
        <strain evidence="3">cv. Norfolk2</strain>
        <strain evidence="2">JIC</strain>
        <tissue evidence="2">Leaf</tissue>
    </source>
</reference>
<evidence type="ECO:0000256" key="1">
    <source>
        <dbReference type="SAM" id="MobiDB-lite"/>
    </source>
</evidence>
<keyword evidence="3" id="KW-1185">Reference proteome</keyword>
<gene>
    <name evidence="2" type="ORF">RND81_03G086100</name>
</gene>
<name>A0AAW1M5Z1_SAPOF</name>
<proteinExistence type="predicted"/>
<dbReference type="PANTHER" id="PTHR33018">
    <property type="entry name" value="OS10G0338966 PROTEIN-RELATED"/>
    <property type="match status" value="1"/>
</dbReference>
<organism evidence="2 3">
    <name type="scientific">Saponaria officinalis</name>
    <name type="common">Common soapwort</name>
    <name type="synonym">Lychnis saponaria</name>
    <dbReference type="NCBI Taxonomy" id="3572"/>
    <lineage>
        <taxon>Eukaryota</taxon>
        <taxon>Viridiplantae</taxon>
        <taxon>Streptophyta</taxon>
        <taxon>Embryophyta</taxon>
        <taxon>Tracheophyta</taxon>
        <taxon>Spermatophyta</taxon>
        <taxon>Magnoliopsida</taxon>
        <taxon>eudicotyledons</taxon>
        <taxon>Gunneridae</taxon>
        <taxon>Pentapetalae</taxon>
        <taxon>Caryophyllales</taxon>
        <taxon>Caryophyllaceae</taxon>
        <taxon>Caryophylleae</taxon>
        <taxon>Saponaria</taxon>
    </lineage>
</organism>
<dbReference type="EMBL" id="JBDFQZ010000003">
    <property type="protein sequence ID" value="KAK9741162.1"/>
    <property type="molecule type" value="Genomic_DNA"/>
</dbReference>
<accession>A0AAW1M5Z1</accession>
<evidence type="ECO:0008006" key="4">
    <source>
        <dbReference type="Google" id="ProtNLM"/>
    </source>
</evidence>
<evidence type="ECO:0000313" key="2">
    <source>
        <dbReference type="EMBL" id="KAK9741161.1"/>
    </source>
</evidence>
<dbReference type="AlphaFoldDB" id="A0AAW1M5Z1"/>
<dbReference type="EMBL" id="JBDFQZ010000003">
    <property type="protein sequence ID" value="KAK9741161.1"/>
    <property type="molecule type" value="Genomic_DNA"/>
</dbReference>
<dbReference type="Proteomes" id="UP001443914">
    <property type="component" value="Unassembled WGS sequence"/>
</dbReference>
<dbReference type="PANTHER" id="PTHR33018:SF34">
    <property type="entry name" value="OS02G0472350 PROTEIN"/>
    <property type="match status" value="1"/>
</dbReference>
<evidence type="ECO:0000313" key="3">
    <source>
        <dbReference type="Proteomes" id="UP001443914"/>
    </source>
</evidence>
<feature type="region of interest" description="Disordered" evidence="1">
    <location>
        <begin position="1"/>
        <end position="22"/>
    </location>
</feature>
<feature type="compositionally biased region" description="Basic and acidic residues" evidence="1">
    <location>
        <begin position="1"/>
        <end position="20"/>
    </location>
</feature>
<comment type="caution">
    <text evidence="2">The sequence shown here is derived from an EMBL/GenBank/DDBJ whole genome shotgun (WGS) entry which is preliminary data.</text>
</comment>
<sequence>MGEKRKRDDKDENKPGERGATKCPEALAAIAAKKPLTLAWNSKGLPTGPNARTLSSFIGVTTKLFATIDVDDFRKLNPKLKKLLLERLKEAFDIPECYDQYLLKKAAASLRQWRCDVAEHHLYVNKETGEMKKNPPSKYPNITQDQWDNFKENRASERFKAISKRNRANIAKKESIYYGSRGGYRLIEDILKKEQGVEEVERHVTYKAGHTPKGARVGTKYDTNIISNIEEVLKEVEEGDFIPKGRDDILARAIGRPEHPGRLRGVPLHVGVTKYYGKTTSKKNKKKTSKYTDQMVQVLVSVILKMNAGGKPSEEELKMMEDIIKEGKEQGKMELVEEADKMDIVVAEKEADMVVTGHGS</sequence>
<protein>
    <recommendedName>
        <fullName evidence="4">Transposase</fullName>
    </recommendedName>
</protein>